<gene>
    <name evidence="6" type="ORF">UFOPK3770_00640</name>
</gene>
<dbReference type="PANTHER" id="PTHR39344">
    <property type="entry name" value="UPF0182 PROTEIN SLL1060"/>
    <property type="match status" value="1"/>
</dbReference>
<sequence>MTTTPTNPRKSPLSITTGVLVVAFVVLSMLAGFWTDWQWFASLGRSDVYTKQLLLKFGIFAVVTTITFLALWATVTLAHRVRPLDNWTTPESVALFRYREGLDQVRKVVFILGPLLFAILTGISASTQWRLYLLWRNSTPFGVTDPQFGKDISFYTFELPFLQFVLASLFSVAVVSGLLSIVVHYIYGGLKPTGLRDSTKAARAHLMFFLGILSLLKALAYWMDKYALATKSDSLMTGLRYTDVHAVVPAKTLLMYIAIATAVLFFISFIRSGWSLPFVAFAVMIGSSLLLGGLYPTFVQQVQVRPSELQRETPYIQKNLDATKKAFGLSDVKISEYQAIDNPSLATTTTDAGTLDNIRLLDPSLVSPTFRQLQQIRGFYAFPDSLDIDRYDVAGKKRGTVLAVREVDLSGVADSQRNWFNDHMVFTHGYGVVAAYENTANADGAPSFYESNIPPTGALNIKQPRVYFGEMSPSYSIVGAPASAAPRELDYPDDKSANGQTNNTYDGKGGVSVGNFFSKLIFAIHYQEPNILLSNQMSASSKILYDREPATRVKKLAPWLTLDSDPYPVVVDGRIQWVIDGYTTSNQYPYAARISLRDATADSVNTQDQFTQLSSGDVTYIRNSVKATVDAYDGTVRMFAWDEADPVLKVWMKAFPGVVEPKSAMPEGVLNHVRYPEDMFKVQRDVLAKYHVSDAQAFYSGQDFWIVPDDPTKPKIKQAQPPYFLTLKMPDQDAPSFQLTTAFAPSKRQTLAAFMAVNSDPGPDYGTIRVLQLPRNTTIPGPTQVQNNFESDPDVSTKLSLLRSGGSEVQLGNLLSLPVGGGLLYFEPVYVRAAQGDGYPLLRKVLVSFGSKVAFEDDLKTALSKVFADQTTSGGTPVLTGTPQEQLKSAIDDANKAYEAGQAALAKGDFTAYGKAQSQLEEALRRITTASAQVNNE</sequence>
<reference evidence="6" key="1">
    <citation type="submission" date="2020-05" db="EMBL/GenBank/DDBJ databases">
        <authorList>
            <person name="Chiriac C."/>
            <person name="Salcher M."/>
            <person name="Ghai R."/>
            <person name="Kavagutti S V."/>
        </authorList>
    </citation>
    <scope>NUCLEOTIDE SEQUENCE</scope>
</reference>
<feature type="transmembrane region" description="Helical" evidence="5">
    <location>
        <begin position="12"/>
        <end position="34"/>
    </location>
</feature>
<dbReference type="Pfam" id="PF03699">
    <property type="entry name" value="UPF0182"/>
    <property type="match status" value="1"/>
</dbReference>
<evidence type="ECO:0000256" key="3">
    <source>
        <dbReference type="ARBA" id="ARBA00022989"/>
    </source>
</evidence>
<dbReference type="GO" id="GO:0005576">
    <property type="term" value="C:extracellular region"/>
    <property type="evidence" value="ECO:0007669"/>
    <property type="project" value="TreeGrafter"/>
</dbReference>
<keyword evidence="2 5" id="KW-0812">Transmembrane</keyword>
<dbReference type="InterPro" id="IPR005372">
    <property type="entry name" value="UPF0182"/>
</dbReference>
<feature type="transmembrane region" description="Helical" evidence="5">
    <location>
        <begin position="54"/>
        <end position="75"/>
    </location>
</feature>
<keyword evidence="4 5" id="KW-0472">Membrane</keyword>
<feature type="transmembrane region" description="Helical" evidence="5">
    <location>
        <begin position="206"/>
        <end position="223"/>
    </location>
</feature>
<feature type="transmembrane region" description="Helical" evidence="5">
    <location>
        <begin position="253"/>
        <end position="271"/>
    </location>
</feature>
<dbReference type="GO" id="GO:0016020">
    <property type="term" value="C:membrane"/>
    <property type="evidence" value="ECO:0007669"/>
    <property type="project" value="InterPro"/>
</dbReference>
<feature type="transmembrane region" description="Helical" evidence="5">
    <location>
        <begin position="108"/>
        <end position="129"/>
    </location>
</feature>
<dbReference type="EMBL" id="CAESAJ010000054">
    <property type="protein sequence ID" value="CAB4336907.1"/>
    <property type="molecule type" value="Genomic_DNA"/>
</dbReference>
<keyword evidence="3 5" id="KW-1133">Transmembrane helix</keyword>
<feature type="transmembrane region" description="Helical" evidence="5">
    <location>
        <begin position="161"/>
        <end position="186"/>
    </location>
</feature>
<evidence type="ECO:0000256" key="2">
    <source>
        <dbReference type="ARBA" id="ARBA00022692"/>
    </source>
</evidence>
<evidence type="ECO:0000256" key="1">
    <source>
        <dbReference type="ARBA" id="ARBA00022475"/>
    </source>
</evidence>
<evidence type="ECO:0000256" key="4">
    <source>
        <dbReference type="ARBA" id="ARBA00023136"/>
    </source>
</evidence>
<evidence type="ECO:0000256" key="5">
    <source>
        <dbReference type="SAM" id="Phobius"/>
    </source>
</evidence>
<dbReference type="AlphaFoldDB" id="A0A6J5Z6Z2"/>
<protein>
    <submittedName>
        <fullName evidence="6">Unannotated protein</fullName>
    </submittedName>
</protein>
<dbReference type="HAMAP" id="MF_01600">
    <property type="entry name" value="UPF0182"/>
    <property type="match status" value="1"/>
</dbReference>
<feature type="transmembrane region" description="Helical" evidence="5">
    <location>
        <begin position="278"/>
        <end position="298"/>
    </location>
</feature>
<organism evidence="6">
    <name type="scientific">freshwater metagenome</name>
    <dbReference type="NCBI Taxonomy" id="449393"/>
    <lineage>
        <taxon>unclassified sequences</taxon>
        <taxon>metagenomes</taxon>
        <taxon>ecological metagenomes</taxon>
    </lineage>
</organism>
<evidence type="ECO:0000313" key="6">
    <source>
        <dbReference type="EMBL" id="CAB4336907.1"/>
    </source>
</evidence>
<accession>A0A6J5Z6Z2</accession>
<name>A0A6J5Z6Z2_9ZZZZ</name>
<dbReference type="PANTHER" id="PTHR39344:SF1">
    <property type="entry name" value="UPF0182 PROTEIN SLL1060"/>
    <property type="match status" value="1"/>
</dbReference>
<proteinExistence type="inferred from homology"/>
<keyword evidence="1" id="KW-1003">Cell membrane</keyword>